<dbReference type="InterPro" id="IPR013083">
    <property type="entry name" value="Znf_RING/FYVE/PHD"/>
</dbReference>
<reference evidence="1" key="1">
    <citation type="journal article" date="2020" name="Ecol. Evol.">
        <title>Genome structure and content of the rice root-knot nematode (Meloidogyne graminicola).</title>
        <authorList>
            <person name="Phan N.T."/>
            <person name="Danchin E.G.J."/>
            <person name="Klopp C."/>
            <person name="Perfus-Barbeoch L."/>
            <person name="Kozlowski D.K."/>
            <person name="Koutsovoulos G.D."/>
            <person name="Lopez-Roques C."/>
            <person name="Bouchez O."/>
            <person name="Zahm M."/>
            <person name="Besnard G."/>
            <person name="Bellafiore S."/>
        </authorList>
    </citation>
    <scope>NUCLEOTIDE SEQUENCE</scope>
    <source>
        <strain evidence="1">VN-18</strain>
    </source>
</reference>
<evidence type="ECO:0000313" key="2">
    <source>
        <dbReference type="Proteomes" id="UP000605970"/>
    </source>
</evidence>
<name>A0A8T0A315_9BILA</name>
<dbReference type="Proteomes" id="UP000605970">
    <property type="component" value="Unassembled WGS sequence"/>
</dbReference>
<keyword evidence="2" id="KW-1185">Reference proteome</keyword>
<organism evidence="1 2">
    <name type="scientific">Meloidogyne graminicola</name>
    <dbReference type="NCBI Taxonomy" id="189291"/>
    <lineage>
        <taxon>Eukaryota</taxon>
        <taxon>Metazoa</taxon>
        <taxon>Ecdysozoa</taxon>
        <taxon>Nematoda</taxon>
        <taxon>Chromadorea</taxon>
        <taxon>Rhabditida</taxon>
        <taxon>Tylenchina</taxon>
        <taxon>Tylenchomorpha</taxon>
        <taxon>Tylenchoidea</taxon>
        <taxon>Meloidogynidae</taxon>
        <taxon>Meloidogyninae</taxon>
        <taxon>Meloidogyne</taxon>
    </lineage>
</organism>
<gene>
    <name evidence="1" type="ORF">Mgra_00001020</name>
</gene>
<sequence length="51" mass="6004">DCIKTSLESNIKTCPLCRRNLNLEEFINEPVEEEINVQQPIFNENRNVQNN</sequence>
<dbReference type="Gene3D" id="3.30.40.10">
    <property type="entry name" value="Zinc/RING finger domain, C3HC4 (zinc finger)"/>
    <property type="match status" value="1"/>
</dbReference>
<feature type="non-terminal residue" evidence="1">
    <location>
        <position position="51"/>
    </location>
</feature>
<protein>
    <submittedName>
        <fullName evidence="1">Uncharacterized protein</fullName>
    </submittedName>
</protein>
<dbReference type="AlphaFoldDB" id="A0A8T0A315"/>
<dbReference type="EMBL" id="JABEBT010000004">
    <property type="protein sequence ID" value="KAF7639696.1"/>
    <property type="molecule type" value="Genomic_DNA"/>
</dbReference>
<feature type="non-terminal residue" evidence="1">
    <location>
        <position position="1"/>
    </location>
</feature>
<accession>A0A8T0A315</accession>
<evidence type="ECO:0000313" key="1">
    <source>
        <dbReference type="EMBL" id="KAF7639696.1"/>
    </source>
</evidence>
<proteinExistence type="predicted"/>
<comment type="caution">
    <text evidence="1">The sequence shown here is derived from an EMBL/GenBank/DDBJ whole genome shotgun (WGS) entry which is preliminary data.</text>
</comment>
<dbReference type="OrthoDB" id="5823472at2759"/>